<dbReference type="SUPFAM" id="SSF111384">
    <property type="entry name" value="OmpH-like"/>
    <property type="match status" value="1"/>
</dbReference>
<evidence type="ECO:0000256" key="3">
    <source>
        <dbReference type="SAM" id="Coils"/>
    </source>
</evidence>
<dbReference type="RefSeq" id="WP_093921389.1">
    <property type="nucleotide sequence ID" value="NZ_SNWI01000011.1"/>
</dbReference>
<feature type="signal peptide" evidence="4">
    <location>
        <begin position="1"/>
        <end position="22"/>
    </location>
</feature>
<dbReference type="SMART" id="SM00935">
    <property type="entry name" value="OmpH"/>
    <property type="match status" value="1"/>
</dbReference>
<accession>A0A1I2L0E0</accession>
<name>A0A1I2L0E0_9BACT</name>
<evidence type="ECO:0000256" key="2">
    <source>
        <dbReference type="ARBA" id="ARBA00022729"/>
    </source>
</evidence>
<reference evidence="6 8" key="2">
    <citation type="submission" date="2019-03" db="EMBL/GenBank/DDBJ databases">
        <title>Freshwater and sediment microbial communities from various areas in North America, analyzing microbe dynamics in response to fracking.</title>
        <authorList>
            <person name="Lamendella R."/>
        </authorList>
    </citation>
    <scope>NUCLEOTIDE SEQUENCE [LARGE SCALE GENOMIC DNA]</scope>
    <source>
        <strain evidence="6 8">114D</strain>
    </source>
</reference>
<reference evidence="5 7" key="1">
    <citation type="submission" date="2016-10" db="EMBL/GenBank/DDBJ databases">
        <authorList>
            <person name="de Groot N.N."/>
        </authorList>
    </citation>
    <scope>NUCLEOTIDE SEQUENCE [LARGE SCALE GENOMIC DNA]</scope>
    <source>
        <strain evidence="5 7">CGMCC 1.9156</strain>
    </source>
</reference>
<dbReference type="InterPro" id="IPR024930">
    <property type="entry name" value="Skp_dom_sf"/>
</dbReference>
<evidence type="ECO:0000313" key="8">
    <source>
        <dbReference type="Proteomes" id="UP000294848"/>
    </source>
</evidence>
<keyword evidence="3" id="KW-0175">Coiled coil</keyword>
<proteinExistence type="inferred from homology"/>
<sequence length="169" mass="18778">MKSIFKICLVAILFLSAGMVNAQTLKFAHIDSNALIQAMPESKAAQASIEKEAKGLEEQMGALQQEYQSKLAELSEKQDSLTEIVYQSKVEDLQSLQQRIQNFNTTAQQRLQQKQGELMQPIFTKANETIEAVAKEQGVIYVFDAGAVLYKSNQSIDLLPLVKAKLGIQ</sequence>
<dbReference type="PANTHER" id="PTHR35089">
    <property type="entry name" value="CHAPERONE PROTEIN SKP"/>
    <property type="match status" value="1"/>
</dbReference>
<dbReference type="Proteomes" id="UP000198964">
    <property type="component" value="Unassembled WGS sequence"/>
</dbReference>
<evidence type="ECO:0000256" key="4">
    <source>
        <dbReference type="SAM" id="SignalP"/>
    </source>
</evidence>
<dbReference type="EMBL" id="FONW01000014">
    <property type="protein sequence ID" value="SFF72675.1"/>
    <property type="molecule type" value="Genomic_DNA"/>
</dbReference>
<dbReference type="GO" id="GO:0050821">
    <property type="term" value="P:protein stabilization"/>
    <property type="evidence" value="ECO:0007669"/>
    <property type="project" value="TreeGrafter"/>
</dbReference>
<feature type="chain" id="PRO_5036308212" evidence="4">
    <location>
        <begin position="23"/>
        <end position="169"/>
    </location>
</feature>
<evidence type="ECO:0000256" key="1">
    <source>
        <dbReference type="ARBA" id="ARBA00009091"/>
    </source>
</evidence>
<feature type="coiled-coil region" evidence="3">
    <location>
        <begin position="46"/>
        <end position="113"/>
    </location>
</feature>
<dbReference type="Pfam" id="PF03938">
    <property type="entry name" value="OmpH"/>
    <property type="match status" value="1"/>
</dbReference>
<dbReference type="PANTHER" id="PTHR35089:SF1">
    <property type="entry name" value="CHAPERONE PROTEIN SKP"/>
    <property type="match status" value="1"/>
</dbReference>
<dbReference type="AlphaFoldDB" id="A0A1I2L0E0"/>
<keyword evidence="2 4" id="KW-0732">Signal</keyword>
<dbReference type="InterPro" id="IPR005632">
    <property type="entry name" value="Chaperone_Skp"/>
</dbReference>
<comment type="similarity">
    <text evidence="1">Belongs to the Skp family.</text>
</comment>
<keyword evidence="7" id="KW-1185">Reference proteome</keyword>
<dbReference type="EMBL" id="SNWI01000011">
    <property type="protein sequence ID" value="TDN96698.1"/>
    <property type="molecule type" value="Genomic_DNA"/>
</dbReference>
<evidence type="ECO:0000313" key="6">
    <source>
        <dbReference type="EMBL" id="TDN96698.1"/>
    </source>
</evidence>
<organism evidence="5 7">
    <name type="scientific">Sunxiuqinia elliptica</name>
    <dbReference type="NCBI Taxonomy" id="655355"/>
    <lineage>
        <taxon>Bacteria</taxon>
        <taxon>Pseudomonadati</taxon>
        <taxon>Bacteroidota</taxon>
        <taxon>Bacteroidia</taxon>
        <taxon>Marinilabiliales</taxon>
        <taxon>Prolixibacteraceae</taxon>
        <taxon>Sunxiuqinia</taxon>
    </lineage>
</organism>
<evidence type="ECO:0000313" key="7">
    <source>
        <dbReference type="Proteomes" id="UP000198964"/>
    </source>
</evidence>
<dbReference type="STRING" id="655355.SAMN05216283_11442"/>
<dbReference type="GO" id="GO:0005829">
    <property type="term" value="C:cytosol"/>
    <property type="evidence" value="ECO:0007669"/>
    <property type="project" value="TreeGrafter"/>
</dbReference>
<gene>
    <name evidence="6" type="ORF">DET52_11168</name>
    <name evidence="5" type="ORF">SAMN05216283_11442</name>
</gene>
<dbReference type="Gene3D" id="3.30.910.20">
    <property type="entry name" value="Skp domain"/>
    <property type="match status" value="1"/>
</dbReference>
<dbReference type="Proteomes" id="UP000294848">
    <property type="component" value="Unassembled WGS sequence"/>
</dbReference>
<evidence type="ECO:0000313" key="5">
    <source>
        <dbReference type="EMBL" id="SFF72675.1"/>
    </source>
</evidence>
<dbReference type="GO" id="GO:0051082">
    <property type="term" value="F:unfolded protein binding"/>
    <property type="evidence" value="ECO:0007669"/>
    <property type="project" value="InterPro"/>
</dbReference>
<dbReference type="OrthoDB" id="1524711at2"/>
<protein>
    <submittedName>
        <fullName evidence="5 6">Outer membrane protein</fullName>
    </submittedName>
</protein>